<dbReference type="AlphaFoldDB" id="A0A383C4K2"/>
<dbReference type="PROSITE" id="PS51257">
    <property type="entry name" value="PROKAR_LIPOPROTEIN"/>
    <property type="match status" value="1"/>
</dbReference>
<accession>A0A383C4K2</accession>
<evidence type="ECO:0000313" key="1">
    <source>
        <dbReference type="EMBL" id="SVE26538.1"/>
    </source>
</evidence>
<protein>
    <submittedName>
        <fullName evidence="1">Uncharacterized protein</fullName>
    </submittedName>
</protein>
<dbReference type="EMBL" id="UINC01205385">
    <property type="protein sequence ID" value="SVE26538.1"/>
    <property type="molecule type" value="Genomic_DNA"/>
</dbReference>
<gene>
    <name evidence="1" type="ORF">METZ01_LOCUS479392</name>
</gene>
<sequence length="75" mass="7642">MRILMLAVFGLGLSGVMVACGSTSEKPAPAKHAHACCEAAEAKDGWCGNCNIGFVGGASVKCQDCHTAKTTKGGW</sequence>
<feature type="non-terminal residue" evidence="1">
    <location>
        <position position="75"/>
    </location>
</feature>
<name>A0A383C4K2_9ZZZZ</name>
<reference evidence="1" key="1">
    <citation type="submission" date="2018-05" db="EMBL/GenBank/DDBJ databases">
        <authorList>
            <person name="Lanie J.A."/>
            <person name="Ng W.-L."/>
            <person name="Kazmierczak K.M."/>
            <person name="Andrzejewski T.M."/>
            <person name="Davidsen T.M."/>
            <person name="Wayne K.J."/>
            <person name="Tettelin H."/>
            <person name="Glass J.I."/>
            <person name="Rusch D."/>
            <person name="Podicherti R."/>
            <person name="Tsui H.-C.T."/>
            <person name="Winkler M.E."/>
        </authorList>
    </citation>
    <scope>NUCLEOTIDE SEQUENCE</scope>
</reference>
<organism evidence="1">
    <name type="scientific">marine metagenome</name>
    <dbReference type="NCBI Taxonomy" id="408172"/>
    <lineage>
        <taxon>unclassified sequences</taxon>
        <taxon>metagenomes</taxon>
        <taxon>ecological metagenomes</taxon>
    </lineage>
</organism>
<proteinExistence type="predicted"/>